<feature type="transmembrane region" description="Helical" evidence="1">
    <location>
        <begin position="104"/>
        <end position="125"/>
    </location>
</feature>
<feature type="transmembrane region" description="Helical" evidence="1">
    <location>
        <begin position="163"/>
        <end position="180"/>
    </location>
</feature>
<feature type="transmembrane region" description="Helical" evidence="1">
    <location>
        <begin position="200"/>
        <end position="217"/>
    </location>
</feature>
<dbReference type="PANTHER" id="PTHR36840">
    <property type="entry name" value="BLL5714 PROTEIN"/>
    <property type="match status" value="1"/>
</dbReference>
<dbReference type="AlphaFoldDB" id="A0AAE5BVU8"/>
<proteinExistence type="predicted"/>
<evidence type="ECO:0000313" key="3">
    <source>
        <dbReference type="Proteomes" id="UP001193501"/>
    </source>
</evidence>
<accession>A0AAE5BVU8</accession>
<feature type="transmembrane region" description="Helical" evidence="1">
    <location>
        <begin position="229"/>
        <end position="247"/>
    </location>
</feature>
<evidence type="ECO:0000313" key="2">
    <source>
        <dbReference type="EMBL" id="NBZ89346.1"/>
    </source>
</evidence>
<keyword evidence="1" id="KW-1133">Transmembrane helix</keyword>
<keyword evidence="1" id="KW-0812">Transmembrane</keyword>
<sequence length="375" mass="40244">MNHPPQTAVLTHAEGRKASWFELFFDLVFVVAVAALGGALSHHYDWAGLAEFGFLFLVLWWLWLGHTFHASRFDEDRPDQWAIGFAQILAVVFIAHGAGDAFEARAWAFAGGVAGFKALLMLGYLREIRRPGLSRLCTLYGATYGGQALLWAGSIWTEPATRQTLWALALLIDVATPFLVARETHHAPPHPEHLPERFGLFTIILLGETAAAAVHALDHGPELHGDTLAVALMGAGLGFLYWIGYFRRARGNAERHIADAAAGRSLRLWAYGHIPLYLGIASLGAGTVYLAHHIDLAGPAPWVFALGAACAMTGVTLVSFATHGRSLSSGWPYFLAALIAAAAPVVSSTAPVLVAGILALAVGQIAMSLAFRRMG</sequence>
<feature type="transmembrane region" description="Helical" evidence="1">
    <location>
        <begin position="302"/>
        <end position="323"/>
    </location>
</feature>
<evidence type="ECO:0000256" key="1">
    <source>
        <dbReference type="SAM" id="Phobius"/>
    </source>
</evidence>
<evidence type="ECO:0008006" key="4">
    <source>
        <dbReference type="Google" id="ProtNLM"/>
    </source>
</evidence>
<dbReference type="Pfam" id="PF06772">
    <property type="entry name" value="LtrA"/>
    <property type="match status" value="1"/>
</dbReference>
<feature type="transmembrane region" description="Helical" evidence="1">
    <location>
        <begin position="330"/>
        <end position="346"/>
    </location>
</feature>
<organism evidence="2 3">
    <name type="scientific">Stagnihabitans tardus</name>
    <dbReference type="NCBI Taxonomy" id="2699202"/>
    <lineage>
        <taxon>Bacteria</taxon>
        <taxon>Pseudomonadati</taxon>
        <taxon>Pseudomonadota</taxon>
        <taxon>Alphaproteobacteria</taxon>
        <taxon>Rhodobacterales</taxon>
        <taxon>Paracoccaceae</taxon>
        <taxon>Stagnihabitans</taxon>
    </lineage>
</organism>
<protein>
    <recommendedName>
        <fullName evidence="4">Low temperature requirement protein A</fullName>
    </recommendedName>
</protein>
<keyword evidence="3" id="KW-1185">Reference proteome</keyword>
<dbReference type="EMBL" id="JAABNR010000021">
    <property type="protein sequence ID" value="NBZ89346.1"/>
    <property type="molecule type" value="Genomic_DNA"/>
</dbReference>
<keyword evidence="1" id="KW-0472">Membrane</keyword>
<dbReference type="Proteomes" id="UP001193501">
    <property type="component" value="Unassembled WGS sequence"/>
</dbReference>
<dbReference type="InterPro" id="IPR010640">
    <property type="entry name" value="Low_temperature_requirement_A"/>
</dbReference>
<comment type="caution">
    <text evidence="2">The sequence shown here is derived from an EMBL/GenBank/DDBJ whole genome shotgun (WGS) entry which is preliminary data.</text>
</comment>
<feature type="transmembrane region" description="Helical" evidence="1">
    <location>
        <begin position="20"/>
        <end position="40"/>
    </location>
</feature>
<name>A0AAE5BVU8_9RHOB</name>
<dbReference type="RefSeq" id="WP_168776147.1">
    <property type="nucleotide sequence ID" value="NZ_JAABNR010000021.1"/>
</dbReference>
<feature type="transmembrane region" description="Helical" evidence="1">
    <location>
        <begin position="137"/>
        <end position="157"/>
    </location>
</feature>
<reference evidence="2" key="1">
    <citation type="submission" date="2020-01" db="EMBL/GenBank/DDBJ databases">
        <authorList>
            <person name="Chen W.-M."/>
        </authorList>
    </citation>
    <scope>NUCLEOTIDE SEQUENCE</scope>
    <source>
        <strain evidence="2">CYK-10</strain>
    </source>
</reference>
<dbReference type="PANTHER" id="PTHR36840:SF1">
    <property type="entry name" value="BLL5714 PROTEIN"/>
    <property type="match status" value="1"/>
</dbReference>
<feature type="transmembrane region" description="Helical" evidence="1">
    <location>
        <begin position="352"/>
        <end position="371"/>
    </location>
</feature>
<feature type="transmembrane region" description="Helical" evidence="1">
    <location>
        <begin position="46"/>
        <end position="68"/>
    </location>
</feature>
<feature type="transmembrane region" description="Helical" evidence="1">
    <location>
        <begin position="80"/>
        <end position="98"/>
    </location>
</feature>
<feature type="transmembrane region" description="Helical" evidence="1">
    <location>
        <begin position="268"/>
        <end position="290"/>
    </location>
</feature>
<gene>
    <name evidence="2" type="ORF">GV832_17295</name>
</gene>